<evidence type="ECO:0000313" key="5">
    <source>
        <dbReference type="Proteomes" id="UP000266643"/>
    </source>
</evidence>
<organism evidence="2 5">
    <name type="scientific">Aphanomyces astaci</name>
    <name type="common">Crayfish plague agent</name>
    <dbReference type="NCBI Taxonomy" id="112090"/>
    <lineage>
        <taxon>Eukaryota</taxon>
        <taxon>Sar</taxon>
        <taxon>Stramenopiles</taxon>
        <taxon>Oomycota</taxon>
        <taxon>Saprolegniomycetes</taxon>
        <taxon>Saprolegniales</taxon>
        <taxon>Verrucalvaceae</taxon>
        <taxon>Aphanomyces</taxon>
    </lineage>
</organism>
<evidence type="ECO:0000313" key="4">
    <source>
        <dbReference type="Proteomes" id="UP000266196"/>
    </source>
</evidence>
<protein>
    <submittedName>
        <fullName evidence="2">Uncharacterized protein</fullName>
    </submittedName>
</protein>
<name>A0A397DQV5_APHAT</name>
<proteinExistence type="predicted"/>
<dbReference type="EMBL" id="QUTE01012418">
    <property type="protein sequence ID" value="RHZ07243.1"/>
    <property type="molecule type" value="Genomic_DNA"/>
</dbReference>
<evidence type="ECO:0000256" key="1">
    <source>
        <dbReference type="SAM" id="MobiDB-lite"/>
    </source>
</evidence>
<dbReference type="Proteomes" id="UP000266196">
    <property type="component" value="Unassembled WGS sequence"/>
</dbReference>
<dbReference type="AlphaFoldDB" id="A0A397DQV5"/>
<comment type="caution">
    <text evidence="2">The sequence shown here is derived from an EMBL/GenBank/DDBJ whole genome shotgun (WGS) entry which is preliminary data.</text>
</comment>
<evidence type="ECO:0000313" key="3">
    <source>
        <dbReference type="EMBL" id="RHZ07243.1"/>
    </source>
</evidence>
<dbReference type="EMBL" id="QUTD01004246">
    <property type="protein sequence ID" value="RHY69053.1"/>
    <property type="molecule type" value="Genomic_DNA"/>
</dbReference>
<reference evidence="4 5" key="1">
    <citation type="submission" date="2018-08" db="EMBL/GenBank/DDBJ databases">
        <title>Aphanomyces genome sequencing and annotation.</title>
        <authorList>
            <person name="Minardi D."/>
            <person name="Oidtmann B."/>
            <person name="Van Der Giezen M."/>
            <person name="Studholme D.J."/>
        </authorList>
    </citation>
    <scope>NUCLEOTIDE SEQUENCE [LARGE SCALE GENOMIC DNA]</scope>
    <source>
        <strain evidence="3 4">197901</strain>
        <strain evidence="2 5">D2</strain>
    </source>
</reference>
<gene>
    <name evidence="2" type="ORF">DYB30_006442</name>
    <name evidence="3" type="ORF">DYB31_007258</name>
</gene>
<evidence type="ECO:0000313" key="2">
    <source>
        <dbReference type="EMBL" id="RHY69053.1"/>
    </source>
</evidence>
<dbReference type="Proteomes" id="UP000266643">
    <property type="component" value="Unassembled WGS sequence"/>
</dbReference>
<feature type="region of interest" description="Disordered" evidence="1">
    <location>
        <begin position="1"/>
        <end position="36"/>
    </location>
</feature>
<sequence>MSSKSGRGFAGVGGDTKINRPVAENGKSATIADGKGEGFVEKGGVDKVATVRSAGDGSAKVNDPFVGELGVERRFQAKWVIVNGEGDLQAESVPGGEVVVAL</sequence>
<accession>A0A397DQV5</accession>